<reference evidence="4" key="1">
    <citation type="submission" date="2021-01" db="EMBL/GenBank/DDBJ databases">
        <authorList>
            <person name="Kaushik A."/>
        </authorList>
    </citation>
    <scope>NUCLEOTIDE SEQUENCE</scope>
    <source>
        <strain evidence="4">AG1-1C</strain>
    </source>
</reference>
<dbReference type="PROSITE" id="PS00175">
    <property type="entry name" value="PG_MUTASE"/>
    <property type="match status" value="1"/>
</dbReference>
<keyword evidence="1" id="KW-0378">Hydrolase</keyword>
<dbReference type="Pfam" id="PF00300">
    <property type="entry name" value="His_Phos_1"/>
    <property type="match status" value="1"/>
</dbReference>
<evidence type="ECO:0000256" key="1">
    <source>
        <dbReference type="ARBA" id="ARBA00022801"/>
    </source>
</evidence>
<dbReference type="GO" id="GO:0005829">
    <property type="term" value="C:cytosol"/>
    <property type="evidence" value="ECO:0007669"/>
    <property type="project" value="TreeGrafter"/>
</dbReference>
<proteinExistence type="predicted"/>
<dbReference type="InterPro" id="IPR001345">
    <property type="entry name" value="PG/BPGM_mutase_AS"/>
</dbReference>
<dbReference type="InterPro" id="IPR013078">
    <property type="entry name" value="His_Pase_superF_clade-1"/>
</dbReference>
<name>A0A8H2XBT8_9AGAM</name>
<evidence type="ECO:0000256" key="2">
    <source>
        <dbReference type="PIRSR" id="PIRSR613078-1"/>
    </source>
</evidence>
<dbReference type="GO" id="GO:0045820">
    <property type="term" value="P:negative regulation of glycolytic process"/>
    <property type="evidence" value="ECO:0007669"/>
    <property type="project" value="TreeGrafter"/>
</dbReference>
<dbReference type="Gene3D" id="3.40.50.1240">
    <property type="entry name" value="Phosphoglycerate mutase-like"/>
    <property type="match status" value="1"/>
</dbReference>
<comment type="caution">
    <text evidence="4">The sequence shown here is derived from an EMBL/GenBank/DDBJ whole genome shotgun (WGS) entry which is preliminary data.</text>
</comment>
<evidence type="ECO:0000313" key="4">
    <source>
        <dbReference type="EMBL" id="CAE6422670.1"/>
    </source>
</evidence>
<dbReference type="GO" id="GO:0043456">
    <property type="term" value="P:regulation of pentose-phosphate shunt"/>
    <property type="evidence" value="ECO:0007669"/>
    <property type="project" value="TreeGrafter"/>
</dbReference>
<gene>
    <name evidence="4" type="ORF">RDB_LOCUS90369</name>
</gene>
<dbReference type="CDD" id="cd07067">
    <property type="entry name" value="HP_PGM_like"/>
    <property type="match status" value="1"/>
</dbReference>
<dbReference type="GO" id="GO:0004331">
    <property type="term" value="F:fructose-2,6-bisphosphate 2-phosphatase activity"/>
    <property type="evidence" value="ECO:0007669"/>
    <property type="project" value="TreeGrafter"/>
</dbReference>
<feature type="binding site" evidence="3">
    <location>
        <position position="86"/>
    </location>
    <ligand>
        <name>substrate</name>
    </ligand>
</feature>
<dbReference type="SMART" id="SM00855">
    <property type="entry name" value="PGAM"/>
    <property type="match status" value="1"/>
</dbReference>
<dbReference type="EMBL" id="CAJMWS010000322">
    <property type="protein sequence ID" value="CAE6422670.1"/>
    <property type="molecule type" value="Genomic_DNA"/>
</dbReference>
<organism evidence="4 5">
    <name type="scientific">Rhizoctonia solani</name>
    <dbReference type="NCBI Taxonomy" id="456999"/>
    <lineage>
        <taxon>Eukaryota</taxon>
        <taxon>Fungi</taxon>
        <taxon>Dikarya</taxon>
        <taxon>Basidiomycota</taxon>
        <taxon>Agaricomycotina</taxon>
        <taxon>Agaricomycetes</taxon>
        <taxon>Cantharellales</taxon>
        <taxon>Ceratobasidiaceae</taxon>
        <taxon>Rhizoctonia</taxon>
    </lineage>
</organism>
<evidence type="ECO:0000313" key="5">
    <source>
        <dbReference type="Proteomes" id="UP000663846"/>
    </source>
</evidence>
<feature type="binding site" evidence="3">
    <location>
        <begin position="36"/>
        <end position="43"/>
    </location>
    <ligand>
        <name>substrate</name>
    </ligand>
</feature>
<feature type="active site" description="Tele-phosphohistidine intermediate" evidence="2">
    <location>
        <position position="37"/>
    </location>
</feature>
<dbReference type="Proteomes" id="UP000663846">
    <property type="component" value="Unassembled WGS sequence"/>
</dbReference>
<feature type="active site" description="Proton donor/acceptor" evidence="2">
    <location>
        <position position="111"/>
    </location>
</feature>
<sequence length="297" mass="32816">MPTRAPILQLVDHHHRPKVSIHPVFMYKKLLVYIVRHGETNENRMGIIQGHMDTQLNEAGRAQAKLTGKSLKHVNFVKAYSSDSSRAADTARAIVAYHPDCELVLDPRIRERNMGSLAGTKAPVRRPLPPGVESSESVGARLLEFWNSVIIPLCSPSDILLNDGGDANTNPEVDLLADSQTHSIDPQKNRTPAVLIVSHGATISKLINQVFLRDHGYEVACDMRRGIYNTSISILRMTSTATVQRPILDNDRSLVEESEQILISLSGELIAYASISHLVRKRDIVEENADLLGQGSL</sequence>
<dbReference type="PANTHER" id="PTHR46517:SF1">
    <property type="entry name" value="FRUCTOSE-2,6-BISPHOSPHATASE TIGAR"/>
    <property type="match status" value="1"/>
</dbReference>
<dbReference type="SUPFAM" id="SSF53254">
    <property type="entry name" value="Phosphoglycerate mutase-like"/>
    <property type="match status" value="1"/>
</dbReference>
<protein>
    <recommendedName>
        <fullName evidence="6">Fructose-2,6-bisphosphatase TIGAR</fullName>
    </recommendedName>
</protein>
<evidence type="ECO:0000256" key="3">
    <source>
        <dbReference type="PIRSR" id="PIRSR613078-2"/>
    </source>
</evidence>
<dbReference type="PANTHER" id="PTHR46517">
    <property type="entry name" value="FRUCTOSE-2,6-BISPHOSPHATASE TIGAR"/>
    <property type="match status" value="1"/>
</dbReference>
<accession>A0A8H2XBT8</accession>
<evidence type="ECO:0008006" key="6">
    <source>
        <dbReference type="Google" id="ProtNLM"/>
    </source>
</evidence>
<dbReference type="InterPro" id="IPR029033">
    <property type="entry name" value="His_PPase_superfam"/>
</dbReference>
<dbReference type="InterPro" id="IPR051695">
    <property type="entry name" value="Phosphoglycerate_Mutase"/>
</dbReference>
<dbReference type="AlphaFoldDB" id="A0A8H2XBT8"/>